<reference evidence="3 4" key="1">
    <citation type="submission" date="2016-02" db="EMBL/GenBank/DDBJ databases">
        <title>Genome analysis of coral dinoflagellate symbionts highlights evolutionary adaptations to a symbiotic lifestyle.</title>
        <authorList>
            <person name="Aranda M."/>
            <person name="Li Y."/>
            <person name="Liew Y.J."/>
            <person name="Baumgarten S."/>
            <person name="Simakov O."/>
            <person name="Wilson M."/>
            <person name="Piel J."/>
            <person name="Ashoor H."/>
            <person name="Bougouffa S."/>
            <person name="Bajic V.B."/>
            <person name="Ryu T."/>
            <person name="Ravasi T."/>
            <person name="Bayer T."/>
            <person name="Micklem G."/>
            <person name="Kim H."/>
            <person name="Bhak J."/>
            <person name="Lajeunesse T.C."/>
            <person name="Voolstra C.R."/>
        </authorList>
    </citation>
    <scope>NUCLEOTIDE SEQUENCE [LARGE SCALE GENOMIC DNA]</scope>
    <source>
        <strain evidence="3 4">CCMP2467</strain>
    </source>
</reference>
<feature type="domain" description="Reverse transcriptase" evidence="2">
    <location>
        <begin position="60"/>
        <end position="311"/>
    </location>
</feature>
<name>A0A1Q9DJB3_SYMMI</name>
<gene>
    <name evidence="3" type="ORF">AK812_SmicGene22654</name>
</gene>
<dbReference type="Pfam" id="PF00078">
    <property type="entry name" value="RVT_1"/>
    <property type="match status" value="1"/>
</dbReference>
<proteinExistence type="predicted"/>
<accession>A0A1Q9DJB3</accession>
<comment type="caution">
    <text evidence="3">The sequence shown here is derived from an EMBL/GenBank/DDBJ whole genome shotgun (WGS) entry which is preliminary data.</text>
</comment>
<feature type="compositionally biased region" description="Low complexity" evidence="1">
    <location>
        <begin position="23"/>
        <end position="32"/>
    </location>
</feature>
<evidence type="ECO:0000256" key="1">
    <source>
        <dbReference type="SAM" id="MobiDB-lite"/>
    </source>
</evidence>
<dbReference type="PROSITE" id="PS50878">
    <property type="entry name" value="RT_POL"/>
    <property type="match status" value="1"/>
</dbReference>
<dbReference type="EMBL" id="LSRX01000511">
    <property type="protein sequence ID" value="OLP95246.1"/>
    <property type="molecule type" value="Genomic_DNA"/>
</dbReference>
<protein>
    <submittedName>
        <fullName evidence="3">132 kDa protein</fullName>
    </submittedName>
</protein>
<evidence type="ECO:0000313" key="4">
    <source>
        <dbReference type="Proteomes" id="UP000186817"/>
    </source>
</evidence>
<dbReference type="OrthoDB" id="1632545at2759"/>
<feature type="region of interest" description="Disordered" evidence="1">
    <location>
        <begin position="1"/>
        <end position="33"/>
    </location>
</feature>
<organism evidence="3 4">
    <name type="scientific">Symbiodinium microadriaticum</name>
    <name type="common">Dinoflagellate</name>
    <name type="synonym">Zooxanthella microadriatica</name>
    <dbReference type="NCBI Taxonomy" id="2951"/>
    <lineage>
        <taxon>Eukaryota</taxon>
        <taxon>Sar</taxon>
        <taxon>Alveolata</taxon>
        <taxon>Dinophyceae</taxon>
        <taxon>Suessiales</taxon>
        <taxon>Symbiodiniaceae</taxon>
        <taxon>Symbiodinium</taxon>
    </lineage>
</organism>
<feature type="compositionally biased region" description="Basic residues" evidence="1">
    <location>
        <begin position="9"/>
        <end position="22"/>
    </location>
</feature>
<feature type="region of interest" description="Disordered" evidence="1">
    <location>
        <begin position="687"/>
        <end position="711"/>
    </location>
</feature>
<dbReference type="AlphaFoldDB" id="A0A1Q9DJB3"/>
<evidence type="ECO:0000259" key="2">
    <source>
        <dbReference type="PROSITE" id="PS50878"/>
    </source>
</evidence>
<keyword evidence="4" id="KW-1185">Reference proteome</keyword>
<evidence type="ECO:0000313" key="3">
    <source>
        <dbReference type="EMBL" id="OLP95246.1"/>
    </source>
</evidence>
<dbReference type="InterPro" id="IPR000477">
    <property type="entry name" value="RT_dom"/>
</dbReference>
<dbReference type="Proteomes" id="UP000186817">
    <property type="component" value="Unassembled WGS sequence"/>
</dbReference>
<sequence>MGSSLAKMAARRPIHRSPRAGARRGSAAGPSGMTSEHLRLLIDEERDLAVLHRAAVSFANAELPEPVLAAVRVGRLVALRKPNGRVRALVVGDVFRRLVARTLAQHYAAALQTACMPFQFGLSTRAGTEALFKLLQVATECNSRATVLSVDAVGAFDHVSRQAMLEALRSRPELEPLLPFARQFYGAASCYVWTDDAGADHEVLQAEGGEQGDPLMPALYALAQHAALADVATALVPGEAVLAFLDDTYIVCSPERVAPLYGALSDALWARARVQLNQGKTRVWNAAGEEPPNLSAIQPQQGGDVWVGAWSSPPERQGLVVLGAPLGSAAFVRQHLQEKRRQHNTLLQRIPALTDLQSAWLLLLFCASPRANYLLRMLPPDSTTEYAREHDGAVAACLSTLLYGDAVSPLPAAAASAAHLPLGYGGLGLRSAAAAAPAAYWASWQDSLPALLARLPTEAEQLLASLNSPHAGMPPALAAACSAAAAVRQAGFPTPLWGESSAAPAPHLAQAAEETLRGWQRAAASACDERAFETHLSQLDPASRALLLSQAGPHAARAFTAFPTSPAVVVPSAHLRVLLLRRLRLPLPCAPRTCSCHGRLDQLGDHRSACATSGFLASRALPLEHAVARVCREAGAQVARNVRVGDMNIDVPVSDARRIEVVANGLPLWHGAQLAIDATIVSPVTRTGSARPGADTRPAAAVQDAARRKRRQTYPELPGARRARLVVLGIEVGGRFSTEAASFLRLLAQHRAASVAAPLRAAARAGWVQRWSGMLAVAAMRAYAASLLELPPAGEACVAGEAPELHEILADVRGSLPPTSSRLPAPTSHAA</sequence>